<evidence type="ECO:0000256" key="6">
    <source>
        <dbReference type="PIRSR" id="PIRSR000524-1"/>
    </source>
</evidence>
<evidence type="ECO:0000256" key="7">
    <source>
        <dbReference type="PIRSR" id="PIRSR000524-50"/>
    </source>
</evidence>
<dbReference type="RefSeq" id="WP_353644860.1">
    <property type="nucleotide sequence ID" value="NZ_CP159253.1"/>
</dbReference>
<gene>
    <name evidence="9" type="ORF">ABVK50_20360</name>
</gene>
<dbReference type="EMBL" id="CP159253">
    <property type="protein sequence ID" value="XCG47598.1"/>
    <property type="molecule type" value="Genomic_DNA"/>
</dbReference>
<evidence type="ECO:0000256" key="5">
    <source>
        <dbReference type="ARBA" id="ARBA00022898"/>
    </source>
</evidence>
<feature type="domain" description="Aminotransferase class V" evidence="8">
    <location>
        <begin position="71"/>
        <end position="335"/>
    </location>
</feature>
<reference evidence="9" key="1">
    <citation type="submission" date="2024-06" db="EMBL/GenBank/DDBJ databases">
        <title>Mesorhizobium karijinii sp. nov., a symbiont of the iconic Swainsona formosa from arid Australia.</title>
        <authorList>
            <person name="Hill Y.J."/>
            <person name="Watkin E.L.J."/>
            <person name="O'Hara G.W."/>
            <person name="Terpolilli J."/>
            <person name="Tye M.L."/>
            <person name="Kohlmeier M.G."/>
        </authorList>
    </citation>
    <scope>NUCLEOTIDE SEQUENCE</scope>
    <source>
        <strain evidence="9">WSM2240</strain>
    </source>
</reference>
<proteinExistence type="inferred from homology"/>
<comment type="similarity">
    <text evidence="2">Belongs to the class-V pyridoxal-phosphate-dependent aminotransferase family.</text>
</comment>
<evidence type="ECO:0000256" key="2">
    <source>
        <dbReference type="ARBA" id="ARBA00009236"/>
    </source>
</evidence>
<dbReference type="InterPro" id="IPR015424">
    <property type="entry name" value="PyrdxlP-dep_Trfase"/>
</dbReference>
<feature type="binding site" evidence="6">
    <location>
        <position position="345"/>
    </location>
    <ligand>
        <name>substrate</name>
    </ligand>
</feature>
<dbReference type="PANTHER" id="PTHR21152">
    <property type="entry name" value="AMINOTRANSFERASE CLASS V"/>
    <property type="match status" value="1"/>
</dbReference>
<dbReference type="GO" id="GO:0008453">
    <property type="term" value="F:alanine-glyoxylate transaminase activity"/>
    <property type="evidence" value="ECO:0007669"/>
    <property type="project" value="TreeGrafter"/>
</dbReference>
<dbReference type="Gene3D" id="3.40.640.10">
    <property type="entry name" value="Type I PLP-dependent aspartate aminotransferase-like (Major domain)"/>
    <property type="match status" value="1"/>
</dbReference>
<dbReference type="InterPro" id="IPR024169">
    <property type="entry name" value="SP_NH2Trfase/AEP_transaminase"/>
</dbReference>
<sequence length="370" mass="39786">MNAFSPPPRLLMGPGPSNVAPEVLAAQAKPTIGHLDPGFVKLMGIIKDQLRLALRTENRVTFPLSAPASLAMEMALVTLLERGDTAIVAQNGVFGGRMAEIARRAGAEVRLVSGEWGKPVDPEAVRAAIREAPRAKLVAFVHAETSTGARSDAATLCGLARGAGMLSVVDTVTGLGGIPVLVDEWQADVVYSGTQKCLSAPPGLAPITFSEGAVAAVKSRRTPIQSWFLDLGLMLGYWDGEHGRSYHHTAPVNALYSLHESLRRLLDEGLETAWARHRAAHERLAERLDELGFAFVVDREHRLPQLNTVWVPEGLDDASARRRLLDEFGIEIGGGLGPLAGRIWRIGLMGETCRMENVDRLAGAIAMILP</sequence>
<dbReference type="GO" id="GO:0019265">
    <property type="term" value="P:glycine biosynthetic process, by transamination of glyoxylate"/>
    <property type="evidence" value="ECO:0007669"/>
    <property type="project" value="TreeGrafter"/>
</dbReference>
<evidence type="ECO:0000256" key="3">
    <source>
        <dbReference type="ARBA" id="ARBA00022576"/>
    </source>
</evidence>
<dbReference type="PANTHER" id="PTHR21152:SF40">
    <property type="entry name" value="ALANINE--GLYOXYLATE AMINOTRANSFERASE"/>
    <property type="match status" value="1"/>
</dbReference>
<evidence type="ECO:0000259" key="8">
    <source>
        <dbReference type="Pfam" id="PF00266"/>
    </source>
</evidence>
<evidence type="ECO:0000256" key="4">
    <source>
        <dbReference type="ARBA" id="ARBA00022679"/>
    </source>
</evidence>
<dbReference type="SUPFAM" id="SSF53383">
    <property type="entry name" value="PLP-dependent transferases"/>
    <property type="match status" value="1"/>
</dbReference>
<keyword evidence="3 9" id="KW-0032">Aminotransferase</keyword>
<name>A0AAU8CMP6_9HYPH</name>
<accession>A0AAU8CMP6</accession>
<dbReference type="FunFam" id="3.40.640.10:FF:000027">
    <property type="entry name" value="Serine--pyruvate aminotransferase, mitochondrial"/>
    <property type="match status" value="1"/>
</dbReference>
<dbReference type="PIRSF" id="PIRSF000524">
    <property type="entry name" value="SPT"/>
    <property type="match status" value="1"/>
</dbReference>
<dbReference type="InterPro" id="IPR000192">
    <property type="entry name" value="Aminotrans_V_dom"/>
</dbReference>
<keyword evidence="5 7" id="KW-0663">Pyridoxal phosphate</keyword>
<dbReference type="InterPro" id="IPR015422">
    <property type="entry name" value="PyrdxlP-dep_Trfase_small"/>
</dbReference>
<dbReference type="AlphaFoldDB" id="A0AAU8CMP6"/>
<dbReference type="Gene3D" id="3.90.1150.10">
    <property type="entry name" value="Aspartate Aminotransferase, domain 1"/>
    <property type="match status" value="1"/>
</dbReference>
<protein>
    <submittedName>
        <fullName evidence="9">Alanine--glyoxylate aminotransferase family protein</fullName>
    </submittedName>
</protein>
<organism evidence="9">
    <name type="scientific">Mesorhizobium sp. WSM2240</name>
    <dbReference type="NCBI Taxonomy" id="3228851"/>
    <lineage>
        <taxon>Bacteria</taxon>
        <taxon>Pseudomonadati</taxon>
        <taxon>Pseudomonadota</taxon>
        <taxon>Alphaproteobacteria</taxon>
        <taxon>Hyphomicrobiales</taxon>
        <taxon>Phyllobacteriaceae</taxon>
        <taxon>Mesorhizobium</taxon>
    </lineage>
</organism>
<comment type="cofactor">
    <cofactor evidence="1 7">
        <name>pyridoxal 5'-phosphate</name>
        <dbReference type="ChEBI" id="CHEBI:597326"/>
    </cofactor>
</comment>
<feature type="modified residue" description="N6-(pyridoxal phosphate)lysine" evidence="7">
    <location>
        <position position="196"/>
    </location>
</feature>
<keyword evidence="4" id="KW-0808">Transferase</keyword>
<dbReference type="InterPro" id="IPR015421">
    <property type="entry name" value="PyrdxlP-dep_Trfase_major"/>
</dbReference>
<dbReference type="Pfam" id="PF00266">
    <property type="entry name" value="Aminotran_5"/>
    <property type="match status" value="1"/>
</dbReference>
<evidence type="ECO:0000256" key="1">
    <source>
        <dbReference type="ARBA" id="ARBA00001933"/>
    </source>
</evidence>
<evidence type="ECO:0000313" key="9">
    <source>
        <dbReference type="EMBL" id="XCG47598.1"/>
    </source>
</evidence>
<dbReference type="GO" id="GO:0004760">
    <property type="term" value="F:L-serine-pyruvate transaminase activity"/>
    <property type="evidence" value="ECO:0007669"/>
    <property type="project" value="TreeGrafter"/>
</dbReference>